<reference evidence="3 4" key="1">
    <citation type="submission" date="2024-07" db="EMBL/GenBank/DDBJ databases">
        <title>Section-level genome sequencing and comparative genomics of Aspergillus sections Usti and Cavernicolus.</title>
        <authorList>
            <consortium name="Lawrence Berkeley National Laboratory"/>
            <person name="Nybo J.L."/>
            <person name="Vesth T.C."/>
            <person name="Theobald S."/>
            <person name="Frisvad J.C."/>
            <person name="Larsen T.O."/>
            <person name="Kjaerboelling I."/>
            <person name="Rothschild-Mancinelli K."/>
            <person name="Lyhne E.K."/>
            <person name="Kogle M.E."/>
            <person name="Barry K."/>
            <person name="Clum A."/>
            <person name="Na H."/>
            <person name="Ledsgaard L."/>
            <person name="Lin J."/>
            <person name="Lipzen A."/>
            <person name="Kuo A."/>
            <person name="Riley R."/>
            <person name="Mondo S."/>
            <person name="Labutti K."/>
            <person name="Haridas S."/>
            <person name="Pangalinan J."/>
            <person name="Salamov A.A."/>
            <person name="Simmons B.A."/>
            <person name="Magnuson J.K."/>
            <person name="Chen J."/>
            <person name="Drula E."/>
            <person name="Henrissat B."/>
            <person name="Wiebenga A."/>
            <person name="Lubbers R.J."/>
            <person name="Gomes A.C."/>
            <person name="Macurrencykelacurrency M.R."/>
            <person name="Stajich J."/>
            <person name="Grigoriev I.V."/>
            <person name="Mortensen U.H."/>
            <person name="De Vries R.P."/>
            <person name="Baker S.E."/>
            <person name="Andersen M.R."/>
        </authorList>
    </citation>
    <scope>NUCLEOTIDE SEQUENCE [LARGE SCALE GENOMIC DNA]</scope>
    <source>
        <strain evidence="3 4">CBS 449.75</strain>
    </source>
</reference>
<dbReference type="InterPro" id="IPR056121">
    <property type="entry name" value="DUF7704"/>
</dbReference>
<evidence type="ECO:0000313" key="4">
    <source>
        <dbReference type="Proteomes" id="UP001610432"/>
    </source>
</evidence>
<dbReference type="Proteomes" id="UP001610432">
    <property type="component" value="Unassembled WGS sequence"/>
</dbReference>
<name>A0ABR4LV51_9EURO</name>
<evidence type="ECO:0000256" key="1">
    <source>
        <dbReference type="SAM" id="Phobius"/>
    </source>
</evidence>
<evidence type="ECO:0000259" key="2">
    <source>
        <dbReference type="Pfam" id="PF24803"/>
    </source>
</evidence>
<dbReference type="RefSeq" id="XP_070887405.1">
    <property type="nucleotide sequence ID" value="XM_071028850.1"/>
</dbReference>
<feature type="domain" description="DUF7704" evidence="2">
    <location>
        <begin position="1"/>
        <end position="39"/>
    </location>
</feature>
<protein>
    <recommendedName>
        <fullName evidence="2">DUF7704 domain-containing protein</fullName>
    </recommendedName>
</protein>
<feature type="transmembrane region" description="Helical" evidence="1">
    <location>
        <begin position="20"/>
        <end position="40"/>
    </location>
</feature>
<keyword evidence="4" id="KW-1185">Reference proteome</keyword>
<organism evidence="3 4">
    <name type="scientific">Aspergillus lucknowensis</name>
    <dbReference type="NCBI Taxonomy" id="176173"/>
    <lineage>
        <taxon>Eukaryota</taxon>
        <taxon>Fungi</taxon>
        <taxon>Dikarya</taxon>
        <taxon>Ascomycota</taxon>
        <taxon>Pezizomycotina</taxon>
        <taxon>Eurotiomycetes</taxon>
        <taxon>Eurotiomycetidae</taxon>
        <taxon>Eurotiales</taxon>
        <taxon>Aspergillaceae</taxon>
        <taxon>Aspergillus</taxon>
        <taxon>Aspergillus subgen. Nidulantes</taxon>
    </lineage>
</organism>
<proteinExistence type="predicted"/>
<keyword evidence="1" id="KW-0472">Membrane</keyword>
<comment type="caution">
    <text evidence="3">The sequence shown here is derived from an EMBL/GenBank/DDBJ whole genome shotgun (WGS) entry which is preliminary data.</text>
</comment>
<sequence>MGWEVFFDDKGWKVLTWGNVGVTKFLFVNRLMYFMGFFGYSRSGVSEGKEEKDKKSLNATKCFRDRNEVWYC</sequence>
<evidence type="ECO:0000313" key="3">
    <source>
        <dbReference type="EMBL" id="KAL2868426.1"/>
    </source>
</evidence>
<gene>
    <name evidence="3" type="ORF">BJX67DRAFT_350764</name>
</gene>
<keyword evidence="1" id="KW-0812">Transmembrane</keyword>
<accession>A0ABR4LV51</accession>
<dbReference type="EMBL" id="JBFXLQ010000014">
    <property type="protein sequence ID" value="KAL2868426.1"/>
    <property type="molecule type" value="Genomic_DNA"/>
</dbReference>
<keyword evidence="1" id="KW-1133">Transmembrane helix</keyword>
<dbReference type="GeneID" id="98143922"/>
<dbReference type="Pfam" id="PF24803">
    <property type="entry name" value="DUF7704"/>
    <property type="match status" value="1"/>
</dbReference>